<gene>
    <name evidence="6" type="ORF">SSX86_030685</name>
</gene>
<comment type="caution">
    <text evidence="6">The sequence shown here is derived from an EMBL/GenBank/DDBJ whole genome shotgun (WGS) entry which is preliminary data.</text>
</comment>
<evidence type="ECO:0000256" key="2">
    <source>
        <dbReference type="ARBA" id="ARBA00022761"/>
    </source>
</evidence>
<comment type="similarity">
    <text evidence="1">Belongs to the 11S seed storage protein (globulins) family.</text>
</comment>
<dbReference type="PRINTS" id="PR00439">
    <property type="entry name" value="11SGLOBULIN"/>
</dbReference>
<name>A0AAP0CAF9_9ASTR</name>
<evidence type="ECO:0000256" key="4">
    <source>
        <dbReference type="ARBA" id="ARBA00023157"/>
    </source>
</evidence>
<dbReference type="InterPro" id="IPR006045">
    <property type="entry name" value="Cupin_1"/>
</dbReference>
<dbReference type="InterPro" id="IPR014710">
    <property type="entry name" value="RmlC-like_jellyroll"/>
</dbReference>
<dbReference type="GO" id="GO:0045735">
    <property type="term" value="F:nutrient reservoir activity"/>
    <property type="evidence" value="ECO:0007669"/>
    <property type="project" value="UniProtKB-KW"/>
</dbReference>
<evidence type="ECO:0000313" key="6">
    <source>
        <dbReference type="EMBL" id="KAK9050345.1"/>
    </source>
</evidence>
<dbReference type="CDD" id="cd02243">
    <property type="entry name" value="cupin_11S_legumin_C"/>
    <property type="match status" value="1"/>
</dbReference>
<keyword evidence="2" id="KW-0758">Storage protein</keyword>
<sequence length="369" mass="39259">MHLSLTKTPVVTLSRSRSEDWRWWVTVFDDVTDDATPGWRLPVCDDFTDGGRAFTAAVVGLGPAFLMTLEGRRSAVAGTITVGLVTPNSSEENVLLIKKGDAIPLSSGVVSWWFNGGDTDAAIVFLGETSKALVPGQFTYFCVSGVLGLLAGFQSDFVAKTFGLDQKESENLVSGQQGALLVKLDNGITFPEPSKGTKDKLYATIDDPLGEVVVKGGGVINSLTEKNLSMLGEIDLSAKFVKLEGNAVLAPSYVADGSVQICYVCKGGGRIKVVGSEGKPALDSKVEEGDLFIVLQFFATLEIADENGMEVFSVVTSSKPGFEQLAGNTSVWKALSPVVLQAALNVTPKSEQHFKSKNLKSIIIVPPTM</sequence>
<feature type="domain" description="Cupin type-1" evidence="5">
    <location>
        <begin position="32"/>
        <end position="170"/>
    </location>
</feature>
<evidence type="ECO:0000313" key="7">
    <source>
        <dbReference type="Proteomes" id="UP001408789"/>
    </source>
</evidence>
<dbReference type="Pfam" id="PF00190">
    <property type="entry name" value="Cupin_1"/>
    <property type="match status" value="2"/>
</dbReference>
<feature type="domain" description="Cupin type-1" evidence="5">
    <location>
        <begin position="211"/>
        <end position="352"/>
    </location>
</feature>
<organism evidence="6 7">
    <name type="scientific">Deinandra increscens subsp. villosa</name>
    <dbReference type="NCBI Taxonomy" id="3103831"/>
    <lineage>
        <taxon>Eukaryota</taxon>
        <taxon>Viridiplantae</taxon>
        <taxon>Streptophyta</taxon>
        <taxon>Embryophyta</taxon>
        <taxon>Tracheophyta</taxon>
        <taxon>Spermatophyta</taxon>
        <taxon>Magnoliopsida</taxon>
        <taxon>eudicotyledons</taxon>
        <taxon>Gunneridae</taxon>
        <taxon>Pentapetalae</taxon>
        <taxon>asterids</taxon>
        <taxon>campanulids</taxon>
        <taxon>Asterales</taxon>
        <taxon>Asteraceae</taxon>
        <taxon>Asteroideae</taxon>
        <taxon>Heliantheae alliance</taxon>
        <taxon>Madieae</taxon>
        <taxon>Madiinae</taxon>
        <taxon>Deinandra</taxon>
    </lineage>
</organism>
<dbReference type="PANTHER" id="PTHR31189">
    <property type="entry name" value="OS03G0336100 PROTEIN-RELATED"/>
    <property type="match status" value="1"/>
</dbReference>
<dbReference type="SMART" id="SM00835">
    <property type="entry name" value="Cupin_1"/>
    <property type="match status" value="2"/>
</dbReference>
<keyword evidence="3" id="KW-0708">Seed storage protein</keyword>
<dbReference type="InterPro" id="IPR050253">
    <property type="entry name" value="Seed_Storage-Functional"/>
</dbReference>
<dbReference type="PANTHER" id="PTHR31189:SF45">
    <property type="entry name" value="OS09G0552500 PROTEIN"/>
    <property type="match status" value="1"/>
</dbReference>
<evidence type="ECO:0000256" key="3">
    <source>
        <dbReference type="ARBA" id="ARBA00023129"/>
    </source>
</evidence>
<accession>A0AAP0CAF9</accession>
<dbReference type="InterPro" id="IPR011051">
    <property type="entry name" value="RmlC_Cupin_sf"/>
</dbReference>
<dbReference type="EMBL" id="JBCNJP010002232">
    <property type="protein sequence ID" value="KAK9050345.1"/>
    <property type="molecule type" value="Genomic_DNA"/>
</dbReference>
<evidence type="ECO:0000256" key="1">
    <source>
        <dbReference type="ARBA" id="ARBA00007178"/>
    </source>
</evidence>
<dbReference type="AlphaFoldDB" id="A0AAP0CAF9"/>
<dbReference type="Gene3D" id="2.60.120.10">
    <property type="entry name" value="Jelly Rolls"/>
    <property type="match status" value="2"/>
</dbReference>
<dbReference type="InterPro" id="IPR006044">
    <property type="entry name" value="11S_seedstore_pln"/>
</dbReference>
<keyword evidence="4" id="KW-1015">Disulfide bond</keyword>
<reference evidence="6 7" key="1">
    <citation type="submission" date="2024-04" db="EMBL/GenBank/DDBJ databases">
        <title>The reference genome of an endangered Asteraceae, Deinandra increscens subsp. villosa, native to the Central Coast of California.</title>
        <authorList>
            <person name="Guilliams M."/>
            <person name="Hasenstab-Lehman K."/>
            <person name="Meyer R."/>
            <person name="Mcevoy S."/>
        </authorList>
    </citation>
    <scope>NUCLEOTIDE SEQUENCE [LARGE SCALE GENOMIC DNA]</scope>
    <source>
        <tissue evidence="6">Leaf</tissue>
    </source>
</reference>
<proteinExistence type="inferred from homology"/>
<dbReference type="Proteomes" id="UP001408789">
    <property type="component" value="Unassembled WGS sequence"/>
</dbReference>
<protein>
    <recommendedName>
        <fullName evidence="5">Cupin type-1 domain-containing protein</fullName>
    </recommendedName>
</protein>
<evidence type="ECO:0000259" key="5">
    <source>
        <dbReference type="SMART" id="SM00835"/>
    </source>
</evidence>
<dbReference type="SUPFAM" id="SSF51182">
    <property type="entry name" value="RmlC-like cupins"/>
    <property type="match status" value="1"/>
</dbReference>
<keyword evidence="7" id="KW-1185">Reference proteome</keyword>